<organism evidence="2 3">
    <name type="scientific">Kordia antarctica</name>
    <dbReference type="NCBI Taxonomy" id="1218801"/>
    <lineage>
        <taxon>Bacteria</taxon>
        <taxon>Pseudomonadati</taxon>
        <taxon>Bacteroidota</taxon>
        <taxon>Flavobacteriia</taxon>
        <taxon>Flavobacteriales</taxon>
        <taxon>Flavobacteriaceae</taxon>
        <taxon>Kordia</taxon>
    </lineage>
</organism>
<evidence type="ECO:0000313" key="3">
    <source>
        <dbReference type="Proteomes" id="UP000464657"/>
    </source>
</evidence>
<dbReference type="KEGG" id="kan:IMCC3317_23570"/>
<dbReference type="RefSeq" id="WP_228054782.1">
    <property type="nucleotide sequence ID" value="NZ_CP019288.1"/>
</dbReference>
<proteinExistence type="predicted"/>
<keyword evidence="1" id="KW-0472">Membrane</keyword>
<evidence type="ECO:0000313" key="2">
    <source>
        <dbReference type="EMBL" id="QHI36986.1"/>
    </source>
</evidence>
<feature type="transmembrane region" description="Helical" evidence="1">
    <location>
        <begin position="141"/>
        <end position="161"/>
    </location>
</feature>
<feature type="transmembrane region" description="Helical" evidence="1">
    <location>
        <begin position="82"/>
        <end position="100"/>
    </location>
</feature>
<name>A0A7L4ZL85_9FLAO</name>
<sequence length="170" mass="20573">MRERSGYTRSKFLKIKQLIKFKRVKKVWKYIVIGFLFGLLVLIRAFENELFYDPFLSFFKHDAYLQANIPDYNAWLLFLNHIFRYALNMIISLGIIYIAFENMHVLKFSIGLYVAAFAILVALYFYFIQHNLSEDYLLTFYVRRFLIQPLFVLILLPAFYYQRKIKNEEV</sequence>
<evidence type="ECO:0008006" key="4">
    <source>
        <dbReference type="Google" id="ProtNLM"/>
    </source>
</evidence>
<dbReference type="Proteomes" id="UP000464657">
    <property type="component" value="Chromosome"/>
</dbReference>
<keyword evidence="1" id="KW-0812">Transmembrane</keyword>
<dbReference type="AlphaFoldDB" id="A0A7L4ZL85"/>
<accession>A0A7L4ZL85</accession>
<reference evidence="2 3" key="1">
    <citation type="journal article" date="2013" name="Int. J. Syst. Evol. Microbiol.">
        <title>Kordia antarctica sp. nov., isolated from Antarctic seawater.</title>
        <authorList>
            <person name="Baek K."/>
            <person name="Choi A."/>
            <person name="Kang I."/>
            <person name="Lee K."/>
            <person name="Cho J.C."/>
        </authorList>
    </citation>
    <scope>NUCLEOTIDE SEQUENCE [LARGE SCALE GENOMIC DNA]</scope>
    <source>
        <strain evidence="2 3">IMCC3317</strain>
    </source>
</reference>
<gene>
    <name evidence="2" type="ORF">IMCC3317_23570</name>
</gene>
<protein>
    <recommendedName>
        <fullName evidence="4">Exosortase F system-associated protein</fullName>
    </recommendedName>
</protein>
<keyword evidence="3" id="KW-1185">Reference proteome</keyword>
<feature type="transmembrane region" description="Helical" evidence="1">
    <location>
        <begin position="27"/>
        <end position="46"/>
    </location>
</feature>
<dbReference type="EMBL" id="CP019288">
    <property type="protein sequence ID" value="QHI36986.1"/>
    <property type="molecule type" value="Genomic_DNA"/>
</dbReference>
<evidence type="ECO:0000256" key="1">
    <source>
        <dbReference type="SAM" id="Phobius"/>
    </source>
</evidence>
<feature type="transmembrane region" description="Helical" evidence="1">
    <location>
        <begin position="112"/>
        <end position="129"/>
    </location>
</feature>
<dbReference type="InterPro" id="IPR026414">
    <property type="entry name" value="ExosoTase_F-assoc_memb"/>
</dbReference>
<keyword evidence="1" id="KW-1133">Transmembrane helix</keyword>
<dbReference type="NCBIfam" id="TIGR04127">
    <property type="entry name" value="flavo_near_exo"/>
    <property type="match status" value="1"/>
</dbReference>